<dbReference type="InterPro" id="IPR002241">
    <property type="entry name" value="Glyco_hydro_27"/>
</dbReference>
<keyword evidence="11" id="KW-0732">Signal</keyword>
<feature type="signal peptide" evidence="11">
    <location>
        <begin position="1"/>
        <end position="32"/>
    </location>
</feature>
<evidence type="ECO:0000256" key="8">
    <source>
        <dbReference type="ARBA" id="ARBA00023228"/>
    </source>
</evidence>
<comment type="subcellular location">
    <subcellularLocation>
        <location evidence="1">Lysosome</location>
    </subcellularLocation>
</comment>
<dbReference type="SUPFAM" id="SSF51445">
    <property type="entry name" value="(Trans)glycosidases"/>
    <property type="match status" value="1"/>
</dbReference>
<evidence type="ECO:0000256" key="2">
    <source>
        <dbReference type="ARBA" id="ARBA00009743"/>
    </source>
</evidence>
<keyword evidence="14" id="KW-1185">Reference proteome</keyword>
<feature type="domain" description="Alpha galactosidase A C-terminal" evidence="12">
    <location>
        <begin position="326"/>
        <end position="412"/>
    </location>
</feature>
<dbReference type="Gene3D" id="3.20.20.70">
    <property type="entry name" value="Aldolase class I"/>
    <property type="match status" value="1"/>
</dbReference>
<evidence type="ECO:0000256" key="11">
    <source>
        <dbReference type="SAM" id="SignalP"/>
    </source>
</evidence>
<evidence type="ECO:0000256" key="3">
    <source>
        <dbReference type="ARBA" id="ARBA00011738"/>
    </source>
</evidence>
<evidence type="ECO:0000256" key="5">
    <source>
        <dbReference type="ARBA" id="ARBA00023098"/>
    </source>
</evidence>
<evidence type="ECO:0000256" key="1">
    <source>
        <dbReference type="ARBA" id="ARBA00004371"/>
    </source>
</evidence>
<dbReference type="Pfam" id="PF16499">
    <property type="entry name" value="Melibiase_2"/>
    <property type="match status" value="1"/>
</dbReference>
<gene>
    <name evidence="13" type="ORF">MPIPNATIZW_LOCUS18706</name>
</gene>
<evidence type="ECO:0000256" key="6">
    <source>
        <dbReference type="ARBA" id="ARBA00023157"/>
    </source>
</evidence>
<dbReference type="InterPro" id="IPR035373">
    <property type="entry name" value="Melibiase/NAGA_C"/>
</dbReference>
<dbReference type="InterPro" id="IPR013780">
    <property type="entry name" value="Glyco_hydro_b"/>
</dbReference>
<comment type="similarity">
    <text evidence="2 10">Belongs to the glycosyl hydrolase 27 family.</text>
</comment>
<organism evidence="13 14">
    <name type="scientific">Pipistrellus nathusii</name>
    <name type="common">Nathusius' pipistrelle</name>
    <dbReference type="NCBI Taxonomy" id="59473"/>
    <lineage>
        <taxon>Eukaryota</taxon>
        <taxon>Metazoa</taxon>
        <taxon>Chordata</taxon>
        <taxon>Craniata</taxon>
        <taxon>Vertebrata</taxon>
        <taxon>Euteleostomi</taxon>
        <taxon>Mammalia</taxon>
        <taxon>Eutheria</taxon>
        <taxon>Laurasiatheria</taxon>
        <taxon>Chiroptera</taxon>
        <taxon>Yangochiroptera</taxon>
        <taxon>Vespertilionidae</taxon>
        <taxon>Pipistrellus</taxon>
    </lineage>
</organism>
<dbReference type="InterPro" id="IPR013785">
    <property type="entry name" value="Aldolase_TIM"/>
</dbReference>
<evidence type="ECO:0000313" key="14">
    <source>
        <dbReference type="Proteomes" id="UP001314169"/>
    </source>
</evidence>
<evidence type="ECO:0000259" key="12">
    <source>
        <dbReference type="Pfam" id="PF17450"/>
    </source>
</evidence>
<feature type="chain" id="PRO_5045630168" description="Alpha-galactosidase" evidence="11">
    <location>
        <begin position="33"/>
        <end position="425"/>
    </location>
</feature>
<dbReference type="PANTHER" id="PTHR11452">
    <property type="entry name" value="ALPHA-GALACTOSIDASE/ALPHA-N-ACETYLGALACTOSAMINIDASE"/>
    <property type="match status" value="1"/>
</dbReference>
<dbReference type="Gene3D" id="2.60.40.1180">
    <property type="entry name" value="Golgi alpha-mannosidase II"/>
    <property type="match status" value="1"/>
</dbReference>
<keyword evidence="8" id="KW-0458">Lysosome</keyword>
<dbReference type="PRINTS" id="PR00740">
    <property type="entry name" value="GLHYDRLASE27"/>
</dbReference>
<evidence type="ECO:0000256" key="9">
    <source>
        <dbReference type="ARBA" id="ARBA00023295"/>
    </source>
</evidence>
<dbReference type="SUPFAM" id="SSF51011">
    <property type="entry name" value="Glycosyl hydrolase domain"/>
    <property type="match status" value="1"/>
</dbReference>
<sequence length="425" mass="48055">MRLTSGPLRRLGCVLALSFRALVLREISGAWALDNGLAMTPTMGWLHWERFMCNTDCEEDPDSCVSEKLFMQMADIMASEGWKEVGYEYICIDDCWMAPQRDSKHRLQADPKRFPSGIRHLSNYVHSKGLKLGIYADVGEKTCAGYPGSLGHYNIDAETFADWGVDLLKFDGCYCDSVEELANGYKHMSLALNKTGRSIVYSCEWPLYMWPFHKPNYTEIRRYCNHWRNFGDIYDSWQSIKTILAWTSANQQTLVRAAGPGGWNDPDMLVIGNFGLSWDQQVTQMALWAIMAAPLLMSNDLRQISSQAKTLLQDKDVIAINQDPLGKQGYLLRKEDSIEIWERPLSNLAWAVAVVNLQEIGGPRSYTISLASLGQGMACNPACHITELLPVKTKLGFYEWTSYVKTRINPTGTVLLQLQISQTTF</sequence>
<proteinExistence type="inferred from homology"/>
<dbReference type="InterPro" id="IPR017853">
    <property type="entry name" value="GH"/>
</dbReference>
<comment type="subunit">
    <text evidence="3 10">Homodimer.</text>
</comment>
<evidence type="ECO:0000313" key="13">
    <source>
        <dbReference type="EMBL" id="CAK6450400.1"/>
    </source>
</evidence>
<keyword evidence="7" id="KW-0325">Glycoprotein</keyword>
<evidence type="ECO:0000256" key="10">
    <source>
        <dbReference type="RuleBase" id="RU361168"/>
    </source>
</evidence>
<keyword evidence="6 10" id="KW-1015">Disulfide bond</keyword>
<dbReference type="PROSITE" id="PS00512">
    <property type="entry name" value="ALPHA_GALACTOSIDASE"/>
    <property type="match status" value="1"/>
</dbReference>
<dbReference type="EMBL" id="OY882879">
    <property type="protein sequence ID" value="CAK6450400.1"/>
    <property type="molecule type" value="Genomic_DNA"/>
</dbReference>
<reference evidence="13" key="1">
    <citation type="submission" date="2023-12" db="EMBL/GenBank/DDBJ databases">
        <authorList>
            <person name="Brown T."/>
        </authorList>
    </citation>
    <scope>NUCLEOTIDE SEQUENCE</scope>
</reference>
<keyword evidence="4 10" id="KW-0378">Hydrolase</keyword>
<dbReference type="CDD" id="cd14792">
    <property type="entry name" value="GH27"/>
    <property type="match status" value="1"/>
</dbReference>
<dbReference type="Proteomes" id="UP001314169">
    <property type="component" value="Chromosome X"/>
</dbReference>
<dbReference type="Pfam" id="PF17450">
    <property type="entry name" value="Melibiase_2_C"/>
    <property type="match status" value="1"/>
</dbReference>
<protein>
    <recommendedName>
        <fullName evidence="10">Alpha-galactosidase</fullName>
        <ecNumber evidence="10">3.2.1.-</ecNumber>
    </recommendedName>
</protein>
<evidence type="ECO:0000256" key="7">
    <source>
        <dbReference type="ARBA" id="ARBA00023180"/>
    </source>
</evidence>
<dbReference type="InterPro" id="IPR000111">
    <property type="entry name" value="Glyco_hydro_27/36_CS"/>
</dbReference>
<dbReference type="PANTHER" id="PTHR11452:SF14">
    <property type="entry name" value="ALPHA-GALACTOSIDASE A"/>
    <property type="match status" value="1"/>
</dbReference>
<accession>A0ABP0ALL9</accession>
<keyword evidence="5" id="KW-0443">Lipid metabolism</keyword>
<evidence type="ECO:0000256" key="4">
    <source>
        <dbReference type="ARBA" id="ARBA00022801"/>
    </source>
</evidence>
<dbReference type="EC" id="3.2.1.-" evidence="10"/>
<keyword evidence="9 10" id="KW-0326">Glycosidase</keyword>
<name>A0ABP0ALL9_PIPNA</name>